<feature type="signal peptide" evidence="2">
    <location>
        <begin position="1"/>
        <end position="36"/>
    </location>
</feature>
<proteinExistence type="predicted"/>
<dbReference type="GeneID" id="107884265"/>
<dbReference type="OrthoDB" id="6607284at2759"/>
<dbReference type="AlphaFoldDB" id="A0A8R2D5G4"/>
<evidence type="ECO:0000313" key="4">
    <source>
        <dbReference type="Proteomes" id="UP000007819"/>
    </source>
</evidence>
<dbReference type="EnsemblMetazoa" id="XM_016805982.2">
    <property type="protein sequence ID" value="XP_016661471.2"/>
    <property type="gene ID" value="LOC107884265"/>
</dbReference>
<keyword evidence="2" id="KW-0732">Signal</keyword>
<organism evidence="3 4">
    <name type="scientific">Acyrthosiphon pisum</name>
    <name type="common">Pea aphid</name>
    <dbReference type="NCBI Taxonomy" id="7029"/>
    <lineage>
        <taxon>Eukaryota</taxon>
        <taxon>Metazoa</taxon>
        <taxon>Ecdysozoa</taxon>
        <taxon>Arthropoda</taxon>
        <taxon>Hexapoda</taxon>
        <taxon>Insecta</taxon>
        <taxon>Pterygota</taxon>
        <taxon>Neoptera</taxon>
        <taxon>Paraneoptera</taxon>
        <taxon>Hemiptera</taxon>
        <taxon>Sternorrhyncha</taxon>
        <taxon>Aphidomorpha</taxon>
        <taxon>Aphidoidea</taxon>
        <taxon>Aphididae</taxon>
        <taxon>Macrosiphini</taxon>
        <taxon>Acyrthosiphon</taxon>
    </lineage>
</organism>
<reference evidence="3" key="2">
    <citation type="submission" date="2022-06" db="UniProtKB">
        <authorList>
            <consortium name="EnsemblMetazoa"/>
        </authorList>
    </citation>
    <scope>IDENTIFICATION</scope>
</reference>
<dbReference type="RefSeq" id="XP_016661471.2">
    <property type="nucleotide sequence ID" value="XM_016805982.2"/>
</dbReference>
<dbReference type="Proteomes" id="UP000007819">
    <property type="component" value="Chromosome X"/>
</dbReference>
<feature type="chain" id="PRO_5035736576" evidence="2">
    <location>
        <begin position="37"/>
        <end position="802"/>
    </location>
</feature>
<evidence type="ECO:0000313" key="3">
    <source>
        <dbReference type="EnsemblMetazoa" id="XP_016661471.2"/>
    </source>
</evidence>
<feature type="region of interest" description="Disordered" evidence="1">
    <location>
        <begin position="269"/>
        <end position="323"/>
    </location>
</feature>
<keyword evidence="4" id="KW-1185">Reference proteome</keyword>
<feature type="compositionally biased region" description="Basic and acidic residues" evidence="1">
    <location>
        <begin position="269"/>
        <end position="284"/>
    </location>
</feature>
<dbReference type="KEGG" id="api:107884265"/>
<evidence type="ECO:0000256" key="1">
    <source>
        <dbReference type="SAM" id="MobiDB-lite"/>
    </source>
</evidence>
<protein>
    <submittedName>
        <fullName evidence="3">Uncharacterized protein</fullName>
    </submittedName>
</protein>
<sequence length="802" mass="94129">MVRITLFSRRNRNTMAFMARLFMLLAIAVSILQAGANELPEEFPPGHEQGNHIHAVLQRIRDACPPFGHSDNRFDVTVLGTISPEIGGCASMTPSTQDFVPSFNLWLGSPKTGGGNCNEKNMDHYIFECMAKHPFFTEKDTLEGWYVMLYDQTTRWTGSQDYRCALYKTVNEDPPMIQMVISGNQSCKGLSKRMEQSEYAVPEGFRQFTDGSIAILFSRDIPPTPVWRKKRSEEQGRGCRFPDWSQGSWTDLKVDESLVSYEPTFHEKDDVDYFQENDDRKYDDPENTGDDNFMQRSQRHAPVGISGIDHSSSHDSRSHRGRRSIPYINTVKMFRPQTSMVQNNTLDEDLIMHQLYDDYMQMFDSFNYSPEESSVFSDQPNTLSNTNMQFPESVKSSNRFDYKDTTTTGPQNILDPLRQIKDLNTQNDDYKDTTKTGPQNYLKDLNKNSFNWNIILDQLRQIKDLGNQHDDYKHTTTAGPQNYPKDLNKSSYEWNIILDHLRKIKELNNQFDYYKHTTTTNPQNYPKDLNKNSFNWNIILDQLRQINDLGNQQDEGKKETNNEKKRCFCYTDFDAFTSKNDKDKMELFNKVNKYSSTQKYPENLKDKSNYPFDAFELRKKRELSDQDVKEDTKHQQKIKYHDRDFEPYTPGDMDIPKILDEKYTFSTNKKTTNLKKKFYQFDYVQRKKRDVKHLLNYGEKEIYNKKKNCYCYSDSEGFLPKNGTFIKQVIRELIKYLPRTKTHIKELKDKSNHSFNLLELRKKRELGDQDGHDTENINNRKKKMCVVRRDNNNNGAVQRFTL</sequence>
<reference evidence="4" key="1">
    <citation type="submission" date="2010-06" db="EMBL/GenBank/DDBJ databases">
        <authorList>
            <person name="Jiang H."/>
            <person name="Abraham K."/>
            <person name="Ali S."/>
            <person name="Alsbrooks S.L."/>
            <person name="Anim B.N."/>
            <person name="Anosike U.S."/>
            <person name="Attaway T."/>
            <person name="Bandaranaike D.P."/>
            <person name="Battles P.K."/>
            <person name="Bell S.N."/>
            <person name="Bell A.V."/>
            <person name="Beltran B."/>
            <person name="Bickham C."/>
            <person name="Bustamante Y."/>
            <person name="Caleb T."/>
            <person name="Canada A."/>
            <person name="Cardenas V."/>
            <person name="Carter K."/>
            <person name="Chacko J."/>
            <person name="Chandrabose M.N."/>
            <person name="Chavez D."/>
            <person name="Chavez A."/>
            <person name="Chen L."/>
            <person name="Chu H.-S."/>
            <person name="Claassen K.J."/>
            <person name="Cockrell R."/>
            <person name="Collins M."/>
            <person name="Cooper J.A."/>
            <person name="Cree A."/>
            <person name="Curry S.M."/>
            <person name="Da Y."/>
            <person name="Dao M.D."/>
            <person name="Das B."/>
            <person name="Davila M.-L."/>
            <person name="Davy-Carroll L."/>
            <person name="Denson S."/>
            <person name="Dinh H."/>
            <person name="Ebong V.E."/>
            <person name="Edwards J.R."/>
            <person name="Egan A."/>
            <person name="El-Daye J."/>
            <person name="Escobedo L."/>
            <person name="Fernandez S."/>
            <person name="Fernando P.R."/>
            <person name="Flagg N."/>
            <person name="Forbes L.D."/>
            <person name="Fowler R.G."/>
            <person name="Fu Q."/>
            <person name="Gabisi R.A."/>
            <person name="Ganer J."/>
            <person name="Garbino Pronczuk A."/>
            <person name="Garcia R.M."/>
            <person name="Garner T."/>
            <person name="Garrett T.E."/>
            <person name="Gonzalez D.A."/>
            <person name="Hamid H."/>
            <person name="Hawkins E.S."/>
            <person name="Hirani K."/>
            <person name="Hogues M.E."/>
            <person name="Hollins B."/>
            <person name="Hsiao C.-H."/>
            <person name="Jabil R."/>
            <person name="James M.L."/>
            <person name="Jhangiani S.N."/>
            <person name="Johnson B."/>
            <person name="Johnson Q."/>
            <person name="Joshi V."/>
            <person name="Kalu J.B."/>
            <person name="Kam C."/>
            <person name="Kashfia A."/>
            <person name="Keebler J."/>
            <person name="Kisamo H."/>
            <person name="Kovar C.L."/>
            <person name="Lago L.A."/>
            <person name="Lai C.-Y."/>
            <person name="Laidlaw J."/>
            <person name="Lara F."/>
            <person name="Le T.-K."/>
            <person name="Lee S.L."/>
            <person name="Legall F.H."/>
            <person name="Lemon S.J."/>
            <person name="Lewis L.R."/>
            <person name="Li B."/>
            <person name="Liu Y."/>
            <person name="Liu Y.-S."/>
            <person name="Lopez J."/>
            <person name="Lozado R.J."/>
            <person name="Lu J."/>
            <person name="Madu R.C."/>
            <person name="Maheshwari M."/>
            <person name="Maheshwari R."/>
            <person name="Malloy K."/>
            <person name="Martinez E."/>
            <person name="Mathew T."/>
            <person name="Mercado I.C."/>
            <person name="Mercado C."/>
            <person name="Meyer B."/>
            <person name="Montgomery K."/>
            <person name="Morgan M.B."/>
            <person name="Munidasa M."/>
            <person name="Nazareth L.V."/>
            <person name="Nelson J."/>
            <person name="Ng B.M."/>
            <person name="Nguyen N.B."/>
            <person name="Nguyen P.Q."/>
            <person name="Nguyen T."/>
            <person name="Obregon M."/>
            <person name="Okwuonu G.O."/>
            <person name="Onwere C.G."/>
            <person name="Orozco G."/>
            <person name="Parra A."/>
            <person name="Patel S."/>
            <person name="Patil S."/>
            <person name="Perez A."/>
            <person name="Perez Y."/>
            <person name="Pham C."/>
            <person name="Primus E.L."/>
            <person name="Pu L.-L."/>
            <person name="Puazo M."/>
            <person name="Qin X."/>
            <person name="Quiroz J.B."/>
            <person name="Reese J."/>
            <person name="Richards S."/>
            <person name="Rives C.M."/>
            <person name="Robberts R."/>
            <person name="Ruiz S.J."/>
            <person name="Ruiz M.J."/>
            <person name="Santibanez J."/>
            <person name="Schneider B.W."/>
            <person name="Sisson I."/>
            <person name="Smith M."/>
            <person name="Sodergren E."/>
            <person name="Song X.-Z."/>
            <person name="Song B.B."/>
            <person name="Summersgill H."/>
            <person name="Thelus R."/>
            <person name="Thornton R.D."/>
            <person name="Trejos Z.Y."/>
            <person name="Usmani K."/>
            <person name="Vattathil S."/>
            <person name="Villasana D."/>
            <person name="Walker D.L."/>
            <person name="Wang S."/>
            <person name="Wang K."/>
            <person name="White C.S."/>
            <person name="Williams A.C."/>
            <person name="Williamson J."/>
            <person name="Wilson K."/>
            <person name="Woghiren I.O."/>
            <person name="Woodworth J.R."/>
            <person name="Worley K.C."/>
            <person name="Wright R.A."/>
            <person name="Wu W."/>
            <person name="Young L."/>
            <person name="Zhang L."/>
            <person name="Zhang J."/>
            <person name="Zhu Y."/>
            <person name="Muzny D.M."/>
            <person name="Weinstock G."/>
            <person name="Gibbs R.A."/>
        </authorList>
    </citation>
    <scope>NUCLEOTIDE SEQUENCE [LARGE SCALE GENOMIC DNA]</scope>
    <source>
        <strain evidence="4">LSR1</strain>
    </source>
</reference>
<accession>A0A8R2D5G4</accession>
<name>A0A8R2D5G4_ACYPI</name>
<evidence type="ECO:0000256" key="2">
    <source>
        <dbReference type="SAM" id="SignalP"/>
    </source>
</evidence>